<feature type="compositionally biased region" description="Basic and acidic residues" evidence="6">
    <location>
        <begin position="1721"/>
        <end position="1730"/>
    </location>
</feature>
<dbReference type="Gene3D" id="1.20.920.10">
    <property type="entry name" value="Bromodomain-like"/>
    <property type="match status" value="2"/>
</dbReference>
<feature type="region of interest" description="Disordered" evidence="6">
    <location>
        <begin position="446"/>
        <end position="494"/>
    </location>
</feature>
<feature type="region of interest" description="Disordered" evidence="6">
    <location>
        <begin position="716"/>
        <end position="739"/>
    </location>
</feature>
<keyword evidence="1 5" id="KW-0853">WD repeat</keyword>
<reference evidence="8" key="1">
    <citation type="submission" date="2020-11" db="EMBL/GenBank/DDBJ databases">
        <authorList>
            <person name="Tran Van P."/>
        </authorList>
    </citation>
    <scope>NUCLEOTIDE SEQUENCE</scope>
</reference>
<dbReference type="Proteomes" id="UP000678499">
    <property type="component" value="Unassembled WGS sequence"/>
</dbReference>
<dbReference type="InterPro" id="IPR036427">
    <property type="entry name" value="Bromodomain-like_sf"/>
</dbReference>
<feature type="compositionally biased region" description="Basic and acidic residues" evidence="6">
    <location>
        <begin position="940"/>
        <end position="953"/>
    </location>
</feature>
<keyword evidence="2" id="KW-0677">Repeat</keyword>
<dbReference type="InterPro" id="IPR019775">
    <property type="entry name" value="WD40_repeat_CS"/>
</dbReference>
<keyword evidence="3 4" id="KW-0103">Bromodomain</keyword>
<feature type="region of interest" description="Disordered" evidence="6">
    <location>
        <begin position="890"/>
        <end position="1104"/>
    </location>
</feature>
<dbReference type="EMBL" id="CAJPEX010001079">
    <property type="protein sequence ID" value="CAG0918142.1"/>
    <property type="molecule type" value="Genomic_DNA"/>
</dbReference>
<feature type="compositionally biased region" description="Basic residues" evidence="6">
    <location>
        <begin position="1004"/>
        <end position="1018"/>
    </location>
</feature>
<evidence type="ECO:0000313" key="8">
    <source>
        <dbReference type="EMBL" id="CAD7277990.1"/>
    </source>
</evidence>
<evidence type="ECO:0000256" key="4">
    <source>
        <dbReference type="PROSITE-ProRule" id="PRU00035"/>
    </source>
</evidence>
<evidence type="ECO:0000313" key="9">
    <source>
        <dbReference type="Proteomes" id="UP000678499"/>
    </source>
</evidence>
<dbReference type="PANTHER" id="PTHR16266:SF17">
    <property type="entry name" value="BRWD3"/>
    <property type="match status" value="1"/>
</dbReference>
<dbReference type="SMART" id="SM00320">
    <property type="entry name" value="WD40"/>
    <property type="match status" value="8"/>
</dbReference>
<feature type="compositionally biased region" description="Polar residues" evidence="6">
    <location>
        <begin position="899"/>
        <end position="912"/>
    </location>
</feature>
<dbReference type="Pfam" id="PF25313">
    <property type="entry name" value="BRWD_AD"/>
    <property type="match status" value="1"/>
</dbReference>
<dbReference type="InterPro" id="IPR015943">
    <property type="entry name" value="WD40/YVTN_repeat-like_dom_sf"/>
</dbReference>
<feature type="repeat" description="WD" evidence="5">
    <location>
        <begin position="534"/>
        <end position="576"/>
    </location>
</feature>
<dbReference type="InterPro" id="IPR057452">
    <property type="entry name" value="BRWD/PHIP_N"/>
</dbReference>
<feature type="compositionally biased region" description="Basic and acidic residues" evidence="6">
    <location>
        <begin position="1817"/>
        <end position="1827"/>
    </location>
</feature>
<dbReference type="GO" id="GO:0005634">
    <property type="term" value="C:nucleus"/>
    <property type="evidence" value="ECO:0007669"/>
    <property type="project" value="TreeGrafter"/>
</dbReference>
<evidence type="ECO:0000256" key="1">
    <source>
        <dbReference type="ARBA" id="ARBA00022574"/>
    </source>
</evidence>
<dbReference type="SUPFAM" id="SSF47370">
    <property type="entry name" value="Bromodomain"/>
    <property type="match status" value="2"/>
</dbReference>
<evidence type="ECO:0000256" key="3">
    <source>
        <dbReference type="ARBA" id="ARBA00023117"/>
    </source>
</evidence>
<feature type="repeat" description="WD" evidence="5">
    <location>
        <begin position="199"/>
        <end position="240"/>
    </location>
</feature>
<dbReference type="SUPFAM" id="SSF50978">
    <property type="entry name" value="WD40 repeat-like"/>
    <property type="match status" value="1"/>
</dbReference>
<feature type="compositionally biased region" description="Acidic residues" evidence="6">
    <location>
        <begin position="1459"/>
        <end position="1490"/>
    </location>
</feature>
<feature type="compositionally biased region" description="Low complexity" evidence="6">
    <location>
        <begin position="1734"/>
        <end position="1755"/>
    </location>
</feature>
<dbReference type="PROSITE" id="PS50082">
    <property type="entry name" value="WD_REPEATS_2"/>
    <property type="match status" value="4"/>
</dbReference>
<dbReference type="GO" id="GO:0007010">
    <property type="term" value="P:cytoskeleton organization"/>
    <property type="evidence" value="ECO:0007669"/>
    <property type="project" value="TreeGrafter"/>
</dbReference>
<gene>
    <name evidence="8" type="ORF">NMOB1V02_LOCUS5706</name>
</gene>
<feature type="repeat" description="WD" evidence="5">
    <location>
        <begin position="397"/>
        <end position="428"/>
    </location>
</feature>
<dbReference type="CDD" id="cd00200">
    <property type="entry name" value="WD40"/>
    <property type="match status" value="1"/>
</dbReference>
<dbReference type="InterPro" id="IPR036322">
    <property type="entry name" value="WD40_repeat_dom_sf"/>
</dbReference>
<dbReference type="PANTHER" id="PTHR16266">
    <property type="entry name" value="WD REPEAT DOMAIN 9"/>
    <property type="match status" value="1"/>
</dbReference>
<dbReference type="GO" id="GO:0008360">
    <property type="term" value="P:regulation of cell shape"/>
    <property type="evidence" value="ECO:0007669"/>
    <property type="project" value="TreeGrafter"/>
</dbReference>
<keyword evidence="9" id="KW-1185">Reference proteome</keyword>
<feature type="compositionally biased region" description="Acidic residues" evidence="6">
    <location>
        <begin position="1845"/>
        <end position="1857"/>
    </location>
</feature>
<dbReference type="PROSITE" id="PS00678">
    <property type="entry name" value="WD_REPEATS_1"/>
    <property type="match status" value="1"/>
</dbReference>
<dbReference type="InterPro" id="IPR001487">
    <property type="entry name" value="Bromodomain"/>
</dbReference>
<feature type="region of interest" description="Disordered" evidence="6">
    <location>
        <begin position="752"/>
        <end position="860"/>
    </location>
</feature>
<dbReference type="GO" id="GO:0006357">
    <property type="term" value="P:regulation of transcription by RNA polymerase II"/>
    <property type="evidence" value="ECO:0007669"/>
    <property type="project" value="TreeGrafter"/>
</dbReference>
<evidence type="ECO:0000256" key="6">
    <source>
        <dbReference type="SAM" id="MobiDB-lite"/>
    </source>
</evidence>
<feature type="compositionally biased region" description="Basic and acidic residues" evidence="6">
    <location>
        <begin position="828"/>
        <end position="851"/>
    </location>
</feature>
<dbReference type="Pfam" id="PF25437">
    <property type="entry name" value="BRWD1_N"/>
    <property type="match status" value="1"/>
</dbReference>
<dbReference type="Pfam" id="PF00439">
    <property type="entry name" value="Bromodomain"/>
    <property type="match status" value="2"/>
</dbReference>
<dbReference type="PROSITE" id="PS50014">
    <property type="entry name" value="BROMODOMAIN_2"/>
    <property type="match status" value="2"/>
</dbReference>
<dbReference type="OrthoDB" id="10265743at2759"/>
<feature type="repeat" description="WD" evidence="5">
    <location>
        <begin position="241"/>
        <end position="282"/>
    </location>
</feature>
<dbReference type="PROSITE" id="PS00633">
    <property type="entry name" value="BROMODOMAIN_1"/>
    <property type="match status" value="1"/>
</dbReference>
<dbReference type="InterPro" id="IPR057451">
    <property type="entry name" value="BRWD/PHIP_AD"/>
</dbReference>
<feature type="compositionally biased region" description="Low complexity" evidence="6">
    <location>
        <begin position="1507"/>
        <end position="1520"/>
    </location>
</feature>
<feature type="region of interest" description="Disordered" evidence="6">
    <location>
        <begin position="1631"/>
        <end position="1916"/>
    </location>
</feature>
<feature type="domain" description="Bromo" evidence="7">
    <location>
        <begin position="1537"/>
        <end position="1609"/>
    </location>
</feature>
<feature type="compositionally biased region" description="Basic and acidic residues" evidence="6">
    <location>
        <begin position="1879"/>
        <end position="1892"/>
    </location>
</feature>
<feature type="compositionally biased region" description="Low complexity" evidence="6">
    <location>
        <begin position="1693"/>
        <end position="1710"/>
    </location>
</feature>
<feature type="region of interest" description="Disordered" evidence="6">
    <location>
        <begin position="1447"/>
        <end position="1523"/>
    </location>
</feature>
<feature type="domain" description="Bromo" evidence="7">
    <location>
        <begin position="1338"/>
        <end position="1408"/>
    </location>
</feature>
<name>A0A7R9GED2_9CRUS</name>
<dbReference type="PROSITE" id="PS50294">
    <property type="entry name" value="WD_REPEATS_REGION"/>
    <property type="match status" value="3"/>
</dbReference>
<dbReference type="FunFam" id="1.20.920.10:FF:000066">
    <property type="entry name" value="Transcription initiation factor TFIID subunit 1"/>
    <property type="match status" value="1"/>
</dbReference>
<dbReference type="InterPro" id="IPR001680">
    <property type="entry name" value="WD40_rpt"/>
</dbReference>
<evidence type="ECO:0000256" key="5">
    <source>
        <dbReference type="PROSITE-ProRule" id="PRU00221"/>
    </source>
</evidence>
<protein>
    <recommendedName>
        <fullName evidence="7">Bromo domain-containing protein</fullName>
    </recommendedName>
</protein>
<dbReference type="Gene3D" id="2.130.10.10">
    <property type="entry name" value="YVTN repeat-like/Quinoprotein amine dehydrogenase"/>
    <property type="match status" value="3"/>
</dbReference>
<dbReference type="PRINTS" id="PR00503">
    <property type="entry name" value="BROMODOMAIN"/>
</dbReference>
<organism evidence="8">
    <name type="scientific">Notodromas monacha</name>
    <dbReference type="NCBI Taxonomy" id="399045"/>
    <lineage>
        <taxon>Eukaryota</taxon>
        <taxon>Metazoa</taxon>
        <taxon>Ecdysozoa</taxon>
        <taxon>Arthropoda</taxon>
        <taxon>Crustacea</taxon>
        <taxon>Oligostraca</taxon>
        <taxon>Ostracoda</taxon>
        <taxon>Podocopa</taxon>
        <taxon>Podocopida</taxon>
        <taxon>Cypridocopina</taxon>
        <taxon>Cypridoidea</taxon>
        <taxon>Cyprididae</taxon>
        <taxon>Notodromas</taxon>
    </lineage>
</organism>
<feature type="compositionally biased region" description="Basic and acidic residues" evidence="6">
    <location>
        <begin position="1048"/>
        <end position="1060"/>
    </location>
</feature>
<dbReference type="EMBL" id="OA883116">
    <property type="protein sequence ID" value="CAD7277990.1"/>
    <property type="molecule type" value="Genomic_DNA"/>
</dbReference>
<dbReference type="InterPro" id="IPR018359">
    <property type="entry name" value="Bromodomain_CS"/>
</dbReference>
<dbReference type="SMART" id="SM00297">
    <property type="entry name" value="BROMO"/>
    <property type="match status" value="2"/>
</dbReference>
<feature type="compositionally biased region" description="Low complexity" evidence="6">
    <location>
        <begin position="1023"/>
        <end position="1044"/>
    </location>
</feature>
<dbReference type="Pfam" id="PF00400">
    <property type="entry name" value="WD40"/>
    <property type="match status" value="4"/>
</dbReference>
<sequence>MADELAPADAVGTTHLTDGFTGRTISAFERELYFLIAKYLTAGPCRNTARVLREELEREHVVPRRIDWLGGSHPQSFEEWEQTLGREVRPDHLRRLLDQLNPLLREQQSIPGPRVHTLIGSGRHTLLRSQSNDALSSERLAVRLRGCPLRFHPDHPASSKAKIVDILRSREVSGGWPFANGSGCVPNHLVSGITFLRRTIGHLSAVYCSTFDRTGRFLVTGADDSLVKIWKVFDGRLVATLRGCAAEVTDITINEENTLVAIGSNDKLVRVWCLATATPVAILTGNAVVTSLAFCPAVGEPGNAERYLIHTSADGAGTVYFWSYTCDADGRNAKFNLQPETFLERMRPGQAKIICGAFSMGGHFYATGSADHNVRVYQLYGKFPDGTLCGPKRILEQEQHTDDVNSIQWAQRSVRFISGSNDGTAIIWTYSKRQWKTLKLEMATDVDDSNNSGTRDLNSRATSTFSSSSARAGRSNNLNSNQREGAAVPRSQMQNKHRVTMVAWMNDDRLVVTAVATYLIKIWDSRTGDLTCVLSGHNDEVFCLETHPFDNRLLLSAGHDGNIKIWDVTSAVGARRGKRMPSPLWEFTNTFHAVDEADLDAGVERRTVLTTGGVFDARWSPDGSLIACTDSHGHIILYGHGVNVQRYQRVPGELFFHTDYRPLMRDANNYVLDEQTQVAPHLMPPPILVDMAGNPHPDEFQYLVPGRDTGMRRISERVSEGDEEEQAMQQPVRRTQGDHSVLDLMIERLAREQGLHGNQNQMSDPRRRRTTTSSSHASIDGESQEGNEAEEEPESDVANLPVSPPLSRRAQAHALRSERVANRVNRVHSSERSSRDNDSVSHASDTNREGESEAEEAQEIRPLEACCPIFVPKLSSVEFRRMTRHRERLKAEEMDQFNRESTAISTPSSTANAGGISSRATANVSDDSDSGDGRRRIRRPTVDRRRRNDGERGEGEEEATATPTSSSSEEEEDGSDWENREAARSAARTRRRALRSQQPSRASSSRRSRSQRARRRRRQELYSAAASGGRSSSSRRNSRAAARNARNRLAEAETSGGERRKSSRASRRVPQRDQSDEATESEESVRGRDEIPEPFLPEHTPWLSGDQPVKTPYFPQVGDIIVYMYQGHKLYLKAVMERKLYSLNPERIRSYPFETSGPNSVPKVVAKVSGVTFDLKPPRLVSVKLNMIDNDGEGRVRDDAFSVKYHDVPGVVDFIVLKQHFDDAMRRQWREGDRFCVDFDGDRSFGVIVGQDPYEPEVPSSPFCGFCVRWDHGEMDRLSAWDMEPCPPESESRRYSSRRTAVTPRTSTPYYVPATGDWPHGNVDSEKTRIGFILKQVMKLPLAKPFTKPVNLDEFPDYAMRIEYPIDLSLIRRRLESGFYRRAAAVLFDVSYIGKNAAKFNVEGSLIVYHAHFISELCKRLIITPSETVQSVYDSLVEHYATENVDLGLEHLEPVSSTEDGEEDDEEDEEGEDAAEDEPEEDEEAEDEEDGCPRGVTRSSRRRAEPSSRTASNRTNNTNTRRTDWREACLAAMRQLMRHEDAGPFLQPVDLSIYEDYLDCVEDPIDFSTIEERLSGPRPVYRTFADFREEVERVFTNSRLYNTNHRSRIWTMTLRLQMYAKGILNNLETSFNQSRSERRRQRSRNSASRRQNRRRNRVSSEEDEDEVGEENNSAGETTDERDGIRTRSRNGHVAQQRSSRPSRSQASVPAVSTRSLRAYRHSADSLHSSEEAGNGHSNSNDVSSSVGNQNVSSTRSSDEGSSRTLSNRSRRRTNPPTRLASDYIVDIRSQAPSSRRRRGYRSSSEENEEEEESVSPPRREEDEERTRSRSSSSKKKAKRSIGLDSSDDEEEEEEEEDVGARSGRRLRNRRPLTSPNNFDDDRPTRNGRETRFRGQRTVRYQEESDNEDMPRRTRHR</sequence>
<proteinExistence type="predicted"/>
<dbReference type="InterPro" id="IPR052060">
    <property type="entry name" value="Bromo_WD_repeat"/>
</dbReference>
<feature type="compositionally biased region" description="Low complexity" evidence="6">
    <location>
        <begin position="459"/>
        <end position="481"/>
    </location>
</feature>
<evidence type="ECO:0000256" key="2">
    <source>
        <dbReference type="ARBA" id="ARBA00022737"/>
    </source>
</evidence>
<accession>A0A7R9GED2</accession>
<evidence type="ECO:0000259" key="7">
    <source>
        <dbReference type="PROSITE" id="PS50014"/>
    </source>
</evidence>
<feature type="compositionally biased region" description="Acidic residues" evidence="6">
    <location>
        <begin position="782"/>
        <end position="795"/>
    </location>
</feature>